<comment type="caution">
    <text evidence="2">The sequence shown here is derived from an EMBL/GenBank/DDBJ whole genome shotgun (WGS) entry which is preliminary data.</text>
</comment>
<dbReference type="RefSeq" id="WP_367639593.1">
    <property type="nucleotide sequence ID" value="NZ_JBFNQN010000012.1"/>
</dbReference>
<reference evidence="2 3" key="1">
    <citation type="submission" date="2024-07" db="EMBL/GenBank/DDBJ databases">
        <authorList>
            <person name="Thanompreechachai J."/>
            <person name="Duangmal K."/>
        </authorList>
    </citation>
    <scope>NUCLEOTIDE SEQUENCE [LARGE SCALE GENOMIC DNA]</scope>
    <source>
        <strain evidence="2 3">KCTC 19886</strain>
    </source>
</reference>
<dbReference type="EMBL" id="JBFNQN010000012">
    <property type="protein sequence ID" value="MEW9266454.1"/>
    <property type="molecule type" value="Genomic_DNA"/>
</dbReference>
<dbReference type="Proteomes" id="UP001555826">
    <property type="component" value="Unassembled WGS sequence"/>
</dbReference>
<proteinExistence type="predicted"/>
<accession>A0ABV3P9Y9</accession>
<sequence length="60" mass="6376">MTFAIGVAVVVLLVALVVVLAVRDRGRDRSSREVPHRDDWDVAGRGGATFHAHNMPGPGA</sequence>
<feature type="compositionally biased region" description="Basic and acidic residues" evidence="1">
    <location>
        <begin position="25"/>
        <end position="42"/>
    </location>
</feature>
<evidence type="ECO:0000313" key="3">
    <source>
        <dbReference type="Proteomes" id="UP001555826"/>
    </source>
</evidence>
<gene>
    <name evidence="2" type="ORF">AB1207_17015</name>
</gene>
<protein>
    <recommendedName>
        <fullName evidence="4">Secreted protein</fullName>
    </recommendedName>
</protein>
<evidence type="ECO:0000313" key="2">
    <source>
        <dbReference type="EMBL" id="MEW9266454.1"/>
    </source>
</evidence>
<feature type="region of interest" description="Disordered" evidence="1">
    <location>
        <begin position="25"/>
        <end position="60"/>
    </location>
</feature>
<organism evidence="2 3">
    <name type="scientific">Kineococcus endophyticus</name>
    <dbReference type="NCBI Taxonomy" id="1181883"/>
    <lineage>
        <taxon>Bacteria</taxon>
        <taxon>Bacillati</taxon>
        <taxon>Actinomycetota</taxon>
        <taxon>Actinomycetes</taxon>
        <taxon>Kineosporiales</taxon>
        <taxon>Kineosporiaceae</taxon>
        <taxon>Kineococcus</taxon>
    </lineage>
</organism>
<evidence type="ECO:0008006" key="4">
    <source>
        <dbReference type="Google" id="ProtNLM"/>
    </source>
</evidence>
<evidence type="ECO:0000256" key="1">
    <source>
        <dbReference type="SAM" id="MobiDB-lite"/>
    </source>
</evidence>
<keyword evidence="3" id="KW-1185">Reference proteome</keyword>
<name>A0ABV3P9Y9_9ACTN</name>